<sequence length="53" mass="6254">MFHEQETPPLQPIGMQYPTLICMCFRIRYVDLVFHAVCYPAFNLRSQFVVCTV</sequence>
<reference evidence="1" key="1">
    <citation type="submission" date="2022-11" db="EMBL/GenBank/DDBJ databases">
        <authorList>
            <person name="Hyden B.L."/>
            <person name="Feng K."/>
            <person name="Yates T."/>
            <person name="Jawdy S."/>
            <person name="Smart L.B."/>
            <person name="Muchero W."/>
        </authorList>
    </citation>
    <scope>NUCLEOTIDE SEQUENCE</scope>
    <source>
        <tissue evidence="1">Shoot tip</tissue>
    </source>
</reference>
<keyword evidence="2" id="KW-1185">Reference proteome</keyword>
<proteinExistence type="predicted"/>
<accession>A0A9Q0Z1W0</accession>
<name>A0A9Q0Z1W0_SALPP</name>
<dbReference type="EMBL" id="JAPFFK010000014">
    <property type="protein sequence ID" value="KAJ6718364.1"/>
    <property type="molecule type" value="Genomic_DNA"/>
</dbReference>
<gene>
    <name evidence="1" type="ORF">OIU79_006300</name>
</gene>
<dbReference type="Proteomes" id="UP001151532">
    <property type="component" value="Chromosome 10"/>
</dbReference>
<dbReference type="AlphaFoldDB" id="A0A9Q0Z1W0"/>
<evidence type="ECO:0000313" key="1">
    <source>
        <dbReference type="EMBL" id="KAJ6718364.1"/>
    </source>
</evidence>
<reference evidence="1" key="2">
    <citation type="journal article" date="2023" name="Int. J. Mol. Sci.">
        <title>De Novo Assembly and Annotation of 11 Diverse Shrub Willow (Salix) Genomes Reveals Novel Gene Organization in Sex-Linked Regions.</title>
        <authorList>
            <person name="Hyden B."/>
            <person name="Feng K."/>
            <person name="Yates T.B."/>
            <person name="Jawdy S."/>
            <person name="Cereghino C."/>
            <person name="Smart L.B."/>
            <person name="Muchero W."/>
        </authorList>
    </citation>
    <scope>NUCLEOTIDE SEQUENCE</scope>
    <source>
        <tissue evidence="1">Shoot tip</tissue>
    </source>
</reference>
<protein>
    <submittedName>
        <fullName evidence="1">Uncharacterized protein</fullName>
    </submittedName>
</protein>
<evidence type="ECO:0000313" key="2">
    <source>
        <dbReference type="Proteomes" id="UP001151532"/>
    </source>
</evidence>
<comment type="caution">
    <text evidence="1">The sequence shown here is derived from an EMBL/GenBank/DDBJ whole genome shotgun (WGS) entry which is preliminary data.</text>
</comment>
<organism evidence="1 2">
    <name type="scientific">Salix purpurea</name>
    <name type="common">Purple osier willow</name>
    <dbReference type="NCBI Taxonomy" id="77065"/>
    <lineage>
        <taxon>Eukaryota</taxon>
        <taxon>Viridiplantae</taxon>
        <taxon>Streptophyta</taxon>
        <taxon>Embryophyta</taxon>
        <taxon>Tracheophyta</taxon>
        <taxon>Spermatophyta</taxon>
        <taxon>Magnoliopsida</taxon>
        <taxon>eudicotyledons</taxon>
        <taxon>Gunneridae</taxon>
        <taxon>Pentapetalae</taxon>
        <taxon>rosids</taxon>
        <taxon>fabids</taxon>
        <taxon>Malpighiales</taxon>
        <taxon>Salicaceae</taxon>
        <taxon>Saliceae</taxon>
        <taxon>Salix</taxon>
    </lineage>
</organism>